<gene>
    <name evidence="1" type="ORF">J1N35_013610</name>
</gene>
<keyword evidence="2" id="KW-1185">Reference proteome</keyword>
<organism evidence="1 2">
    <name type="scientific">Gossypium stocksii</name>
    <dbReference type="NCBI Taxonomy" id="47602"/>
    <lineage>
        <taxon>Eukaryota</taxon>
        <taxon>Viridiplantae</taxon>
        <taxon>Streptophyta</taxon>
        <taxon>Embryophyta</taxon>
        <taxon>Tracheophyta</taxon>
        <taxon>Spermatophyta</taxon>
        <taxon>Magnoliopsida</taxon>
        <taxon>eudicotyledons</taxon>
        <taxon>Gunneridae</taxon>
        <taxon>Pentapetalae</taxon>
        <taxon>rosids</taxon>
        <taxon>malvids</taxon>
        <taxon>Malvales</taxon>
        <taxon>Malvaceae</taxon>
        <taxon>Malvoideae</taxon>
        <taxon>Gossypium</taxon>
    </lineage>
</organism>
<dbReference type="OrthoDB" id="995555at2759"/>
<dbReference type="EMBL" id="JAIQCV010000005">
    <property type="protein sequence ID" value="KAH1096689.1"/>
    <property type="molecule type" value="Genomic_DNA"/>
</dbReference>
<evidence type="ECO:0008006" key="3">
    <source>
        <dbReference type="Google" id="ProtNLM"/>
    </source>
</evidence>
<evidence type="ECO:0000313" key="1">
    <source>
        <dbReference type="EMBL" id="KAH1096689.1"/>
    </source>
</evidence>
<accession>A0A9D3VV73</accession>
<dbReference type="PANTHER" id="PTHR31286:SF173">
    <property type="entry name" value="DUF4283 DOMAIN-CONTAINING PROTEIN"/>
    <property type="match status" value="1"/>
</dbReference>
<comment type="caution">
    <text evidence="1">The sequence shown here is derived from an EMBL/GenBank/DDBJ whole genome shotgun (WGS) entry which is preliminary data.</text>
</comment>
<dbReference type="PANTHER" id="PTHR31286">
    <property type="entry name" value="GLYCINE-RICH CELL WALL STRUCTURAL PROTEIN 1.8-LIKE"/>
    <property type="match status" value="1"/>
</dbReference>
<evidence type="ECO:0000313" key="2">
    <source>
        <dbReference type="Proteomes" id="UP000828251"/>
    </source>
</evidence>
<reference evidence="1 2" key="1">
    <citation type="journal article" date="2021" name="Plant Biotechnol. J.">
        <title>Multi-omics assisted identification of the key and species-specific regulatory components of drought-tolerant mechanisms in Gossypium stocksii.</title>
        <authorList>
            <person name="Yu D."/>
            <person name="Ke L."/>
            <person name="Zhang D."/>
            <person name="Wu Y."/>
            <person name="Sun Y."/>
            <person name="Mei J."/>
            <person name="Sun J."/>
            <person name="Sun Y."/>
        </authorList>
    </citation>
    <scope>NUCLEOTIDE SEQUENCE [LARGE SCALE GENOMIC DNA]</scope>
    <source>
        <strain evidence="2">cv. E1</strain>
        <tissue evidence="1">Leaf</tissue>
    </source>
</reference>
<name>A0A9D3VV73_9ROSI</name>
<proteinExistence type="predicted"/>
<sequence length="198" mass="21593">MVLAWIRLPGLLGFLYKKKILEEIGGIIGKVVLLDLNTDSRNRGRFTRMAIYINLDKPLIAQILVNGMKQRVEYEALPTICSTYRKHGHTKELCASLQPELTPGKDQMKVTPTEVGKGGKGAAYGPWMVEVNVDDGLTMTSKPASSMSNLVEVQATDSSGRLNRNKHTAVSFKEKGPADGVNKNRSIGKLIGGGIWVG</sequence>
<dbReference type="AlphaFoldDB" id="A0A9D3VV73"/>
<dbReference type="InterPro" id="IPR040256">
    <property type="entry name" value="At4g02000-like"/>
</dbReference>
<protein>
    <recommendedName>
        <fullName evidence="3">DUF4283 domain-containing protein</fullName>
    </recommendedName>
</protein>
<dbReference type="Proteomes" id="UP000828251">
    <property type="component" value="Unassembled WGS sequence"/>
</dbReference>